<gene>
    <name evidence="1" type="ORF">MBBTH_07210</name>
</gene>
<dbReference type="EMBL" id="MZGS01000017">
    <property type="protein sequence ID" value="PWB87752.1"/>
    <property type="molecule type" value="Genomic_DNA"/>
</dbReference>
<sequence>MSELKELIEKYIELEDNFDEDNEEMADELHDLGHEIDHMVYHEEFTIVYNADTEDEEVVALIVSGEDDEHEEFFIPVYTSEEEAQKAIESFIEESGEANFAYDKAVGNAIVQAYSEDDEFLGLAIDAPQCDFVIFSENVHDCSE</sequence>
<reference evidence="1 2" key="1">
    <citation type="submission" date="2017-03" db="EMBL/GenBank/DDBJ databases">
        <title>Genome sequence of Methanobrevibacter thaueri.</title>
        <authorList>
            <person name="Poehlein A."/>
            <person name="Seedorf H."/>
            <person name="Daniel R."/>
        </authorList>
    </citation>
    <scope>NUCLEOTIDE SEQUENCE [LARGE SCALE GENOMIC DNA]</scope>
    <source>
        <strain evidence="1 2">DSM 11995</strain>
    </source>
</reference>
<dbReference type="OrthoDB" id="78380at2157"/>
<evidence type="ECO:0008006" key="3">
    <source>
        <dbReference type="Google" id="ProtNLM"/>
    </source>
</evidence>
<evidence type="ECO:0000313" key="1">
    <source>
        <dbReference type="EMBL" id="PWB87752.1"/>
    </source>
</evidence>
<dbReference type="AlphaFoldDB" id="A0A315YAN3"/>
<comment type="caution">
    <text evidence="1">The sequence shown here is derived from an EMBL/GenBank/DDBJ whole genome shotgun (WGS) entry which is preliminary data.</text>
</comment>
<organism evidence="1 2">
    <name type="scientific">Methanobrevibacter thaueri</name>
    <dbReference type="NCBI Taxonomy" id="190975"/>
    <lineage>
        <taxon>Archaea</taxon>
        <taxon>Methanobacteriati</taxon>
        <taxon>Methanobacteriota</taxon>
        <taxon>Methanomada group</taxon>
        <taxon>Methanobacteria</taxon>
        <taxon>Methanobacteriales</taxon>
        <taxon>Methanobacteriaceae</taxon>
        <taxon>Methanobrevibacter</taxon>
    </lineage>
</organism>
<dbReference type="RefSeq" id="WP_116591691.1">
    <property type="nucleotide sequence ID" value="NZ_JBGUNC010000074.1"/>
</dbReference>
<keyword evidence="2" id="KW-1185">Reference proteome</keyword>
<proteinExistence type="predicted"/>
<dbReference type="Proteomes" id="UP000251717">
    <property type="component" value="Unassembled WGS sequence"/>
</dbReference>
<accession>A0A315YAN3</accession>
<protein>
    <recommendedName>
        <fullName evidence="3">SseB protein N-terminal domain-containing protein</fullName>
    </recommendedName>
</protein>
<name>A0A315YAN3_9EURY</name>
<evidence type="ECO:0000313" key="2">
    <source>
        <dbReference type="Proteomes" id="UP000251717"/>
    </source>
</evidence>